<dbReference type="Proteomes" id="UP000437017">
    <property type="component" value="Unassembled WGS sequence"/>
</dbReference>
<name>A0A643C2G4_BALPH</name>
<dbReference type="SUPFAM" id="SSF110004">
    <property type="entry name" value="Glycolipid transfer protein, GLTP"/>
    <property type="match status" value="1"/>
</dbReference>
<protein>
    <submittedName>
        <fullName evidence="1">Uncharacterized protein</fullName>
    </submittedName>
</protein>
<gene>
    <name evidence="1" type="ORF">E2I00_014480</name>
</gene>
<dbReference type="AlphaFoldDB" id="A0A643C2G4"/>
<proteinExistence type="predicted"/>
<sequence length="167" mass="18806">MKGTADRDGEPVLAMLDKHTGDFYALPKVLGVILKSLLADNNEKQVWVNCKTDCLGSPVFTPIKLDISGNITAALYAAPYKSDLLKALSKGQNVTEEECLEKTRLFLVNYTATIDVIYEMYTKMNAELNYKVDSFSNLRNYLPCVFFQGEEDEPKNMPCCLNCPSWR</sequence>
<reference evidence="1 2" key="1">
    <citation type="journal article" date="2019" name="PLoS ONE">
        <title>Genomic analyses reveal an absence of contemporary introgressive admixture between fin whales and blue whales, despite known hybrids.</title>
        <authorList>
            <person name="Westbury M.V."/>
            <person name="Petersen B."/>
            <person name="Lorenzen E.D."/>
        </authorList>
    </citation>
    <scope>NUCLEOTIDE SEQUENCE [LARGE SCALE GENOMIC DNA]</scope>
    <source>
        <strain evidence="1">FinWhale-01</strain>
    </source>
</reference>
<dbReference type="Gene3D" id="1.10.3520.10">
    <property type="entry name" value="Glycolipid transfer protein"/>
    <property type="match status" value="1"/>
</dbReference>
<dbReference type="EMBL" id="SGJD01002765">
    <property type="protein sequence ID" value="KAB0394459.1"/>
    <property type="molecule type" value="Genomic_DNA"/>
</dbReference>
<comment type="caution">
    <text evidence="1">The sequence shown here is derived from an EMBL/GenBank/DDBJ whole genome shotgun (WGS) entry which is preliminary data.</text>
</comment>
<keyword evidence="2" id="KW-1185">Reference proteome</keyword>
<accession>A0A643C2G4</accession>
<evidence type="ECO:0000313" key="1">
    <source>
        <dbReference type="EMBL" id="KAB0394459.1"/>
    </source>
</evidence>
<dbReference type="InterPro" id="IPR036497">
    <property type="entry name" value="GLTP_sf"/>
</dbReference>
<organism evidence="1 2">
    <name type="scientific">Balaenoptera physalus</name>
    <name type="common">Fin whale</name>
    <name type="synonym">Balaena physalus</name>
    <dbReference type="NCBI Taxonomy" id="9770"/>
    <lineage>
        <taxon>Eukaryota</taxon>
        <taxon>Metazoa</taxon>
        <taxon>Chordata</taxon>
        <taxon>Craniata</taxon>
        <taxon>Vertebrata</taxon>
        <taxon>Euteleostomi</taxon>
        <taxon>Mammalia</taxon>
        <taxon>Eutheria</taxon>
        <taxon>Laurasiatheria</taxon>
        <taxon>Artiodactyla</taxon>
        <taxon>Whippomorpha</taxon>
        <taxon>Cetacea</taxon>
        <taxon>Mysticeti</taxon>
        <taxon>Balaenopteridae</taxon>
        <taxon>Balaenoptera</taxon>
    </lineage>
</organism>
<dbReference type="OrthoDB" id="205255at2759"/>
<evidence type="ECO:0000313" key="2">
    <source>
        <dbReference type="Proteomes" id="UP000437017"/>
    </source>
</evidence>